<evidence type="ECO:0000259" key="4">
    <source>
        <dbReference type="Pfam" id="PF00561"/>
    </source>
</evidence>
<feature type="signal peptide" evidence="3">
    <location>
        <begin position="1"/>
        <end position="18"/>
    </location>
</feature>
<accession>A0A485KC44</accession>
<evidence type="ECO:0000256" key="1">
    <source>
        <dbReference type="ARBA" id="ARBA00010088"/>
    </source>
</evidence>
<protein>
    <submittedName>
        <fullName evidence="7">Aste57867_4097 protein</fullName>
    </submittedName>
</protein>
<keyword evidence="8" id="KW-1185">Reference proteome</keyword>
<sequence>MMKLFPFLTAAAVASSQGDPFSWSPCPDVQDPQVQCGALKVPLDHLHPAKNQTIDIAVRRYRAKNPKGTILLNPGGPGGAGTTLATLEFLTLTGGQHDVLGFDPRGIGASRPFKCTKNGFTGAQEQAAIGAKSVPYDTDSSDTSLGRFGADIEAQIRRCEHYDGDYLKYLSTAFVARDMDLIRAALGEDVLNYYGISYGTYIGATYANMFPTRIGRFVIDSVVDPEIFSGPATELMPYCLTHTESVFEGFGSECEAAGPTKCPLVKPSSQRDHVAANLRTFLATADESPLLLRTQDGDVAVVTGAQLRWTLFQAMYDPTTWPDVARTFASYMAGTTVPPAAASACPTPESYRGGGLEFPIFVANDGTNQQPGDWDGAFLDSKANSPLFGAPWAAMALAVKYWKTTPVERYAGPWDKKLNRPILILQNHVDPVTPIESAHHLAYIMGNNAVLVTRNGFGHGAYGQPSKCLQTITTTFFNTGKYPMAGTNCKLDVSPFESASEVAKSIDDEELENARRSVTTMVSNMHKGKF</sequence>
<dbReference type="Gene3D" id="3.40.50.1820">
    <property type="entry name" value="alpha/beta hydrolase"/>
    <property type="match status" value="1"/>
</dbReference>
<dbReference type="InterPro" id="IPR029058">
    <property type="entry name" value="AB_hydrolase_fold"/>
</dbReference>
<dbReference type="OrthoDB" id="78643at2759"/>
<dbReference type="SUPFAM" id="SSF53474">
    <property type="entry name" value="alpha/beta-Hydrolases"/>
    <property type="match status" value="1"/>
</dbReference>
<dbReference type="PANTHER" id="PTHR43248">
    <property type="entry name" value="2-SUCCINYL-6-HYDROXY-2,4-CYCLOHEXADIENE-1-CARBOXYLATE SYNTHASE"/>
    <property type="match status" value="1"/>
</dbReference>
<dbReference type="EMBL" id="CAADRA010000876">
    <property type="protein sequence ID" value="VFT81230.1"/>
    <property type="molecule type" value="Genomic_DNA"/>
</dbReference>
<dbReference type="InterPro" id="IPR051601">
    <property type="entry name" value="Serine_prot/Carboxylest_S33"/>
</dbReference>
<gene>
    <name evidence="7" type="primary">Aste57867_4097</name>
    <name evidence="6" type="ORF">As57867_004086</name>
    <name evidence="7" type="ORF">ASTE57867_4097</name>
</gene>
<name>A0A485KC44_9STRA</name>
<proteinExistence type="inferred from homology"/>
<evidence type="ECO:0000313" key="6">
    <source>
        <dbReference type="EMBL" id="KAF0714020.1"/>
    </source>
</evidence>
<dbReference type="InterPro" id="IPR000073">
    <property type="entry name" value="AB_hydrolase_1"/>
</dbReference>
<evidence type="ECO:0000313" key="8">
    <source>
        <dbReference type="Proteomes" id="UP000332933"/>
    </source>
</evidence>
<dbReference type="Pfam" id="PF08386">
    <property type="entry name" value="Abhydrolase_4"/>
    <property type="match status" value="1"/>
</dbReference>
<organism evidence="7 8">
    <name type="scientific">Aphanomyces stellatus</name>
    <dbReference type="NCBI Taxonomy" id="120398"/>
    <lineage>
        <taxon>Eukaryota</taxon>
        <taxon>Sar</taxon>
        <taxon>Stramenopiles</taxon>
        <taxon>Oomycota</taxon>
        <taxon>Saprolegniomycetes</taxon>
        <taxon>Saprolegniales</taxon>
        <taxon>Verrucalvaceae</taxon>
        <taxon>Aphanomyces</taxon>
    </lineage>
</organism>
<dbReference type="EMBL" id="VJMH01000876">
    <property type="protein sequence ID" value="KAF0714020.1"/>
    <property type="molecule type" value="Genomic_DNA"/>
</dbReference>
<dbReference type="GO" id="GO:0016787">
    <property type="term" value="F:hydrolase activity"/>
    <property type="evidence" value="ECO:0007669"/>
    <property type="project" value="UniProtKB-KW"/>
</dbReference>
<feature type="domain" description="AB hydrolase-1" evidence="4">
    <location>
        <begin position="69"/>
        <end position="225"/>
    </location>
</feature>
<evidence type="ECO:0000313" key="7">
    <source>
        <dbReference type="EMBL" id="VFT81230.1"/>
    </source>
</evidence>
<reference evidence="6" key="2">
    <citation type="submission" date="2019-06" db="EMBL/GenBank/DDBJ databases">
        <title>Genomics analysis of Aphanomyces spp. identifies a new class of oomycete effector associated with host adaptation.</title>
        <authorList>
            <person name="Gaulin E."/>
        </authorList>
    </citation>
    <scope>NUCLEOTIDE SEQUENCE</scope>
    <source>
        <strain evidence="6">CBS 578.67</strain>
    </source>
</reference>
<dbReference type="PANTHER" id="PTHR43248:SF25">
    <property type="entry name" value="AB HYDROLASE-1 DOMAIN-CONTAINING PROTEIN-RELATED"/>
    <property type="match status" value="1"/>
</dbReference>
<dbReference type="Proteomes" id="UP000332933">
    <property type="component" value="Unassembled WGS sequence"/>
</dbReference>
<keyword evidence="2" id="KW-0378">Hydrolase</keyword>
<dbReference type="AlphaFoldDB" id="A0A485KC44"/>
<comment type="similarity">
    <text evidence="1">Belongs to the peptidase S33 family.</text>
</comment>
<evidence type="ECO:0000256" key="2">
    <source>
        <dbReference type="ARBA" id="ARBA00022801"/>
    </source>
</evidence>
<dbReference type="InterPro" id="IPR013595">
    <property type="entry name" value="Pept_S33_TAP-like_C"/>
</dbReference>
<keyword evidence="3" id="KW-0732">Signal</keyword>
<reference evidence="7" key="1">
    <citation type="submission" date="2019-03" db="EMBL/GenBank/DDBJ databases">
        <authorList>
            <person name="Gaulin E."/>
            <person name="Dumas B."/>
        </authorList>
    </citation>
    <scope>NUCLEOTIDE SEQUENCE [LARGE SCALE GENOMIC DNA]</scope>
    <source>
        <strain evidence="7">CBS 568.67</strain>
    </source>
</reference>
<evidence type="ECO:0000256" key="3">
    <source>
        <dbReference type="SAM" id="SignalP"/>
    </source>
</evidence>
<evidence type="ECO:0000259" key="5">
    <source>
        <dbReference type="Pfam" id="PF08386"/>
    </source>
</evidence>
<dbReference type="Pfam" id="PF00561">
    <property type="entry name" value="Abhydrolase_1"/>
    <property type="match status" value="1"/>
</dbReference>
<feature type="chain" id="PRO_5036115977" evidence="3">
    <location>
        <begin position="19"/>
        <end position="530"/>
    </location>
</feature>
<feature type="domain" description="Peptidase S33 tripeptidyl aminopeptidase-like C-terminal" evidence="5">
    <location>
        <begin position="385"/>
        <end position="489"/>
    </location>
</feature>